<feature type="region of interest" description="Disordered" evidence="6">
    <location>
        <begin position="95"/>
        <end position="125"/>
    </location>
</feature>
<feature type="compositionally biased region" description="Basic and acidic residues" evidence="6">
    <location>
        <begin position="1"/>
        <end position="10"/>
    </location>
</feature>
<proteinExistence type="inferred from homology"/>
<name>A0AAJ0FPM1_9PEZI</name>
<comment type="caution">
    <text evidence="7">The sequence shown here is derived from an EMBL/GenBank/DDBJ whole genome shotgun (WGS) entry which is preliminary data.</text>
</comment>
<feature type="compositionally biased region" description="Basic residues" evidence="6">
    <location>
        <begin position="211"/>
        <end position="224"/>
    </location>
</feature>
<dbReference type="RefSeq" id="XP_060286492.1">
    <property type="nucleotide sequence ID" value="XM_060426979.1"/>
</dbReference>
<feature type="compositionally biased region" description="Acidic residues" evidence="6">
    <location>
        <begin position="158"/>
        <end position="170"/>
    </location>
</feature>
<evidence type="ECO:0000313" key="7">
    <source>
        <dbReference type="EMBL" id="KAK1770279.1"/>
    </source>
</evidence>
<feature type="compositionally biased region" description="Basic and acidic residues" evidence="6">
    <location>
        <begin position="146"/>
        <end position="157"/>
    </location>
</feature>
<accession>A0AAJ0FPM1</accession>
<dbReference type="GO" id="GO:0005730">
    <property type="term" value="C:nucleolus"/>
    <property type="evidence" value="ECO:0007669"/>
    <property type="project" value="UniProtKB-SubCell"/>
</dbReference>
<evidence type="ECO:0000256" key="5">
    <source>
        <dbReference type="SAM" id="Coils"/>
    </source>
</evidence>
<dbReference type="GeneID" id="85310166"/>
<dbReference type="PANTHER" id="PTHR14577:SF0">
    <property type="entry name" value="NUCLEOLAR PROTEIN 12"/>
    <property type="match status" value="1"/>
</dbReference>
<keyword evidence="3 5" id="KW-0175">Coiled coil</keyword>
<evidence type="ECO:0000256" key="3">
    <source>
        <dbReference type="ARBA" id="ARBA00023054"/>
    </source>
</evidence>
<evidence type="ECO:0000256" key="4">
    <source>
        <dbReference type="ARBA" id="ARBA00023242"/>
    </source>
</evidence>
<reference evidence="7" key="1">
    <citation type="submission" date="2023-06" db="EMBL/GenBank/DDBJ databases">
        <title>Genome-scale phylogeny and comparative genomics of the fungal order Sordariales.</title>
        <authorList>
            <consortium name="Lawrence Berkeley National Laboratory"/>
            <person name="Hensen N."/>
            <person name="Bonometti L."/>
            <person name="Westerberg I."/>
            <person name="Brannstrom I.O."/>
            <person name="Guillou S."/>
            <person name="Cros-Aarteil S."/>
            <person name="Calhoun S."/>
            <person name="Haridas S."/>
            <person name="Kuo A."/>
            <person name="Mondo S."/>
            <person name="Pangilinan J."/>
            <person name="Riley R."/>
            <person name="Labutti K."/>
            <person name="Andreopoulos B."/>
            <person name="Lipzen A."/>
            <person name="Chen C."/>
            <person name="Yanf M."/>
            <person name="Daum C."/>
            <person name="Ng V."/>
            <person name="Clum A."/>
            <person name="Steindorff A."/>
            <person name="Ohm R."/>
            <person name="Martin F."/>
            <person name="Silar P."/>
            <person name="Natvig D."/>
            <person name="Lalanne C."/>
            <person name="Gautier V."/>
            <person name="Ament-Velasquez S.L."/>
            <person name="Kruys A."/>
            <person name="Hutchinson M.I."/>
            <person name="Powell A.J."/>
            <person name="Barry K."/>
            <person name="Miller A.N."/>
            <person name="Grigoriev I.V."/>
            <person name="Debuchy R."/>
            <person name="Gladieux P."/>
            <person name="Thoren M.H."/>
            <person name="Johannesson H."/>
        </authorList>
    </citation>
    <scope>NUCLEOTIDE SEQUENCE</scope>
    <source>
        <strain evidence="7">8032-3</strain>
    </source>
</reference>
<comment type="similarity">
    <text evidence="2">Belongs to the RRP17 family.</text>
</comment>
<dbReference type="PANTHER" id="PTHR14577">
    <property type="entry name" value="NUCLEOLAR PROTEIN 12"/>
    <property type="match status" value="1"/>
</dbReference>
<evidence type="ECO:0000256" key="1">
    <source>
        <dbReference type="ARBA" id="ARBA00004604"/>
    </source>
</evidence>
<feature type="compositionally biased region" description="Acidic residues" evidence="6">
    <location>
        <begin position="102"/>
        <end position="113"/>
    </location>
</feature>
<comment type="subcellular location">
    <subcellularLocation>
        <location evidence="1">Nucleus</location>
        <location evidence="1">Nucleolus</location>
    </subcellularLocation>
</comment>
<feature type="coiled-coil region" evidence="5">
    <location>
        <begin position="43"/>
        <end position="89"/>
    </location>
</feature>
<evidence type="ECO:0000313" key="8">
    <source>
        <dbReference type="Proteomes" id="UP001244011"/>
    </source>
</evidence>
<dbReference type="GO" id="GO:0019843">
    <property type="term" value="F:rRNA binding"/>
    <property type="evidence" value="ECO:0007669"/>
    <property type="project" value="TreeGrafter"/>
</dbReference>
<feature type="compositionally biased region" description="Basic residues" evidence="6">
    <location>
        <begin position="189"/>
        <end position="199"/>
    </location>
</feature>
<gene>
    <name evidence="7" type="ORF">QBC33DRAFT_527420</name>
</gene>
<dbReference type="InterPro" id="IPR019186">
    <property type="entry name" value="Nucleolar_protein_12"/>
</dbReference>
<feature type="region of interest" description="Disordered" evidence="6">
    <location>
        <begin position="143"/>
        <end position="224"/>
    </location>
</feature>
<dbReference type="Proteomes" id="UP001244011">
    <property type="component" value="Unassembled WGS sequence"/>
</dbReference>
<sequence length="224" mass="25936">MFARPREKKGLPLPPSKKRKTTHAIEQISFDDSARVEYLTGFRKRKLARIKQAQEIAAEKERQERIDLRKQVRDERKQALEEHVNAVNKFLREAQGAGTGDIEAETGSGEEEWDGIHDEAEARPVDLEEEYIDEDRYTTVTIESVTVDREGLHKPEMEDQQEKEDDEGDEGGGNKTTTEATESESSKPQKQRPKKKKKDFRYETKFERKLTARKQKAKSKRHAP</sequence>
<dbReference type="Pfam" id="PF09805">
    <property type="entry name" value="Nop25"/>
    <property type="match status" value="1"/>
</dbReference>
<feature type="compositionally biased region" description="Basic and acidic residues" evidence="6">
    <location>
        <begin position="114"/>
        <end position="125"/>
    </location>
</feature>
<dbReference type="EMBL" id="MU839000">
    <property type="protein sequence ID" value="KAK1770279.1"/>
    <property type="molecule type" value="Genomic_DNA"/>
</dbReference>
<organism evidence="7 8">
    <name type="scientific">Phialemonium atrogriseum</name>
    <dbReference type="NCBI Taxonomy" id="1093897"/>
    <lineage>
        <taxon>Eukaryota</taxon>
        <taxon>Fungi</taxon>
        <taxon>Dikarya</taxon>
        <taxon>Ascomycota</taxon>
        <taxon>Pezizomycotina</taxon>
        <taxon>Sordariomycetes</taxon>
        <taxon>Sordariomycetidae</taxon>
        <taxon>Cephalothecales</taxon>
        <taxon>Cephalothecaceae</taxon>
        <taxon>Phialemonium</taxon>
    </lineage>
</organism>
<dbReference type="AlphaFoldDB" id="A0AAJ0FPM1"/>
<feature type="compositionally biased region" description="Basic and acidic residues" evidence="6">
    <location>
        <begin position="200"/>
        <end position="210"/>
    </location>
</feature>
<keyword evidence="8" id="KW-1185">Reference proteome</keyword>
<protein>
    <submittedName>
        <fullName evidence="7">Nucleolar protein 12-domain-containing protein</fullName>
    </submittedName>
</protein>
<evidence type="ECO:0000256" key="6">
    <source>
        <dbReference type="SAM" id="MobiDB-lite"/>
    </source>
</evidence>
<feature type="region of interest" description="Disordered" evidence="6">
    <location>
        <begin position="1"/>
        <end position="24"/>
    </location>
</feature>
<keyword evidence="4" id="KW-0539">Nucleus</keyword>
<evidence type="ECO:0000256" key="2">
    <source>
        <dbReference type="ARBA" id="ARBA00007175"/>
    </source>
</evidence>